<evidence type="ECO:0000256" key="1">
    <source>
        <dbReference type="SAM" id="SignalP"/>
    </source>
</evidence>
<accession>A0AA96GM50</accession>
<feature type="signal peptide" evidence="1">
    <location>
        <begin position="1"/>
        <end position="20"/>
    </location>
</feature>
<dbReference type="PROSITE" id="PS51257">
    <property type="entry name" value="PROKAR_LIPOPROTEIN"/>
    <property type="match status" value="1"/>
</dbReference>
<dbReference type="EMBL" id="CP116967">
    <property type="protein sequence ID" value="WNM60071.1"/>
    <property type="molecule type" value="Genomic_DNA"/>
</dbReference>
<feature type="chain" id="PRO_5041719553" evidence="1">
    <location>
        <begin position="21"/>
        <end position="211"/>
    </location>
</feature>
<feature type="domain" description="ABC-type transport auxiliary lipoprotein component" evidence="2">
    <location>
        <begin position="54"/>
        <end position="195"/>
    </location>
</feature>
<evidence type="ECO:0000313" key="4">
    <source>
        <dbReference type="Proteomes" id="UP001302719"/>
    </source>
</evidence>
<sequence>MKVMFLLAAICLSTALSACALSRGTDEPMRSYVLEIGEGGEERGTDRSRPSNLPSLLVSLPQPASGYESQRMAYEQVPYEIRYFATSQWVDSPARMLAPLIMNALEGSGEWGAVIQLPSGLRGDYRLDLSQVALVQEFTQQASRIRLSLRAQLTTVLAPRVIGTRSFEFYEAAPSEDAYGGVQAAQKVVGKLVVELQHWLQGCLHTGQPSN</sequence>
<dbReference type="Pfam" id="PF03886">
    <property type="entry name" value="ABC_trans_aux"/>
    <property type="match status" value="1"/>
</dbReference>
<keyword evidence="1" id="KW-0732">Signal</keyword>
<protein>
    <submittedName>
        <fullName evidence="3">ABC-type transport auxiliary lipoprotein family protein</fullName>
    </submittedName>
</protein>
<keyword evidence="3" id="KW-0449">Lipoprotein</keyword>
<evidence type="ECO:0000259" key="2">
    <source>
        <dbReference type="Pfam" id="PF03886"/>
    </source>
</evidence>
<organism evidence="3 4">
    <name type="scientific">Candidatus Nitrospira allomarina</name>
    <dbReference type="NCBI Taxonomy" id="3020900"/>
    <lineage>
        <taxon>Bacteria</taxon>
        <taxon>Pseudomonadati</taxon>
        <taxon>Nitrospirota</taxon>
        <taxon>Nitrospiria</taxon>
        <taxon>Nitrospirales</taxon>
        <taxon>Nitrospiraceae</taxon>
        <taxon>Nitrospira</taxon>
    </lineage>
</organism>
<dbReference type="RefSeq" id="WP_312647008.1">
    <property type="nucleotide sequence ID" value="NZ_CP116967.1"/>
</dbReference>
<reference evidence="3 4" key="1">
    <citation type="submission" date="2023-01" db="EMBL/GenBank/DDBJ databases">
        <title>Cultivation and genomic characterization of new, ubiquitous marine nitrite-oxidizing bacteria from the Nitrospirales.</title>
        <authorList>
            <person name="Mueller A.J."/>
            <person name="Daebeler A."/>
            <person name="Herbold C.W."/>
            <person name="Kirkegaard R.H."/>
            <person name="Daims H."/>
        </authorList>
    </citation>
    <scope>NUCLEOTIDE SEQUENCE [LARGE SCALE GENOMIC DNA]</scope>
    <source>
        <strain evidence="3 4">VA</strain>
    </source>
</reference>
<evidence type="ECO:0000313" key="3">
    <source>
        <dbReference type="EMBL" id="WNM60071.1"/>
    </source>
</evidence>
<dbReference type="KEGG" id="nall:PP769_10030"/>
<dbReference type="InterPro" id="IPR005586">
    <property type="entry name" value="ABC_trans_aux"/>
</dbReference>
<name>A0AA96GM50_9BACT</name>
<gene>
    <name evidence="3" type="ORF">PP769_10030</name>
</gene>
<dbReference type="SUPFAM" id="SSF159594">
    <property type="entry name" value="XCC0632-like"/>
    <property type="match status" value="1"/>
</dbReference>
<dbReference type="Gene3D" id="3.40.50.10610">
    <property type="entry name" value="ABC-type transport auxiliary lipoprotein component"/>
    <property type="match status" value="1"/>
</dbReference>
<dbReference type="Proteomes" id="UP001302719">
    <property type="component" value="Chromosome"/>
</dbReference>
<dbReference type="AlphaFoldDB" id="A0AA96GM50"/>
<keyword evidence="4" id="KW-1185">Reference proteome</keyword>
<proteinExistence type="predicted"/>